<evidence type="ECO:0000313" key="2">
    <source>
        <dbReference type="Proteomes" id="UP001362999"/>
    </source>
</evidence>
<keyword evidence="2" id="KW-1185">Reference proteome</keyword>
<dbReference type="Proteomes" id="UP001362999">
    <property type="component" value="Unassembled WGS sequence"/>
</dbReference>
<accession>A0AAW0A0I7</accession>
<dbReference type="EMBL" id="JAWWNJ010000095">
    <property type="protein sequence ID" value="KAK6996955.1"/>
    <property type="molecule type" value="Genomic_DNA"/>
</dbReference>
<evidence type="ECO:0000313" key="1">
    <source>
        <dbReference type="EMBL" id="KAK6996955.1"/>
    </source>
</evidence>
<dbReference type="AlphaFoldDB" id="A0AAW0A0I7"/>
<comment type="caution">
    <text evidence="1">The sequence shown here is derived from an EMBL/GenBank/DDBJ whole genome shotgun (WGS) entry which is preliminary data.</text>
</comment>
<organism evidence="1 2">
    <name type="scientific">Favolaschia claudopus</name>
    <dbReference type="NCBI Taxonomy" id="2862362"/>
    <lineage>
        <taxon>Eukaryota</taxon>
        <taxon>Fungi</taxon>
        <taxon>Dikarya</taxon>
        <taxon>Basidiomycota</taxon>
        <taxon>Agaricomycotina</taxon>
        <taxon>Agaricomycetes</taxon>
        <taxon>Agaricomycetidae</taxon>
        <taxon>Agaricales</taxon>
        <taxon>Marasmiineae</taxon>
        <taxon>Mycenaceae</taxon>
        <taxon>Favolaschia</taxon>
    </lineage>
</organism>
<protein>
    <submittedName>
        <fullName evidence="1">Uncharacterized protein</fullName>
    </submittedName>
</protein>
<proteinExistence type="predicted"/>
<gene>
    <name evidence="1" type="ORF">R3P38DRAFT_3068806</name>
</gene>
<sequence length="109" mass="12521">MGRSVHKIPPKWDFARKITFLVAWALWCASSTPYVQFLLDFLIGVVFNRILALKCRFVAQGIKCFHRIPNPYGKIQTHSLNVSRLLLTTLGVVENLRPVTPRQDLCRNV</sequence>
<feature type="non-terminal residue" evidence="1">
    <location>
        <position position="109"/>
    </location>
</feature>
<name>A0AAW0A0I7_9AGAR</name>
<reference evidence="1 2" key="1">
    <citation type="journal article" date="2024" name="J Genomics">
        <title>Draft genome sequencing and assembly of Favolaschia claudopus CIRM-BRFM 2984 isolated from oak limbs.</title>
        <authorList>
            <person name="Navarro D."/>
            <person name="Drula E."/>
            <person name="Chaduli D."/>
            <person name="Cazenave R."/>
            <person name="Ahrendt S."/>
            <person name="Wang J."/>
            <person name="Lipzen A."/>
            <person name="Daum C."/>
            <person name="Barry K."/>
            <person name="Grigoriev I.V."/>
            <person name="Favel A."/>
            <person name="Rosso M.N."/>
            <person name="Martin F."/>
        </authorList>
    </citation>
    <scope>NUCLEOTIDE SEQUENCE [LARGE SCALE GENOMIC DNA]</scope>
    <source>
        <strain evidence="1 2">CIRM-BRFM 2984</strain>
    </source>
</reference>